<proteinExistence type="predicted"/>
<dbReference type="Proteomes" id="UP001377168">
    <property type="component" value="Unassembled WGS sequence"/>
</dbReference>
<evidence type="ECO:0000313" key="2">
    <source>
        <dbReference type="Proteomes" id="UP001377168"/>
    </source>
</evidence>
<evidence type="ECO:0000313" key="1">
    <source>
        <dbReference type="EMBL" id="MEJ8632846.1"/>
    </source>
</evidence>
<dbReference type="EMBL" id="JBBKAJ010000022">
    <property type="protein sequence ID" value="MEJ8632846.1"/>
    <property type="molecule type" value="Genomic_DNA"/>
</dbReference>
<accession>A0ACC6PNA2</accession>
<organism evidence="1 2">
    <name type="scientific">Streptomyces achmelvichensis</name>
    <dbReference type="NCBI Taxonomy" id="3134111"/>
    <lineage>
        <taxon>Bacteria</taxon>
        <taxon>Bacillati</taxon>
        <taxon>Actinomycetota</taxon>
        <taxon>Actinomycetes</taxon>
        <taxon>Kitasatosporales</taxon>
        <taxon>Streptomycetaceae</taxon>
        <taxon>Streptomyces</taxon>
    </lineage>
</organism>
<comment type="caution">
    <text evidence="1">The sequence shown here is derived from an EMBL/GenBank/DDBJ whole genome shotgun (WGS) entry which is preliminary data.</text>
</comment>
<keyword evidence="2" id="KW-1185">Reference proteome</keyword>
<sequence>MLFDIGPLELLTIFVIAVVVLGPDKLPKAISDASALLRKFRAFSDSAQHEIRQELGPDYTDLQLRDLHPRALAHSALTGAEDETGRRELTASPVHDESAGDGEDHRQPARAHGTPTLTKQSRA</sequence>
<name>A0ACC6PNA2_9ACTN</name>
<protein>
    <submittedName>
        <fullName evidence="1">Sec-independent protein translocase subunit TatB</fullName>
    </submittedName>
</protein>
<reference evidence="1" key="1">
    <citation type="submission" date="2024-03" db="EMBL/GenBank/DDBJ databases">
        <title>Novel Streptomyces species of biotechnological and ecological value are a feature of Machair soil.</title>
        <authorList>
            <person name="Prole J.R."/>
            <person name="Goodfellow M."/>
            <person name="Allenby N."/>
            <person name="Ward A.C."/>
        </authorList>
    </citation>
    <scope>NUCLEOTIDE SEQUENCE</scope>
    <source>
        <strain evidence="1">MS2.AVA.5</strain>
    </source>
</reference>
<gene>
    <name evidence="1" type="ORF">WKI67_05515</name>
</gene>